<protein>
    <submittedName>
        <fullName evidence="1">Uncharacterized protein</fullName>
    </submittedName>
</protein>
<reference evidence="1" key="1">
    <citation type="submission" date="2018-06" db="EMBL/GenBank/DDBJ databases">
        <title>Paenibacillus xerothermodurans sp. nov. an extremely dry heat resistant spore forming bacterium isolated from the soil of Cape Canaveral, Florida.</title>
        <authorList>
            <person name="Seuylemezian A."/>
            <person name="Kaur N."/>
            <person name="Patil P."/>
            <person name="Patil P."/>
            <person name="Mayilraj S."/>
            <person name="Vaishampayan P."/>
        </authorList>
    </citation>
    <scope>NUCLEOTIDE SEQUENCE [LARGE SCALE GENOMIC DNA]</scope>
    <source>
        <strain evidence="1">ATCC 27380</strain>
    </source>
</reference>
<name>A0A2W1NTI3_PAEXE</name>
<comment type="caution">
    <text evidence="1">The sequence shown here is derived from an EMBL/GenBank/DDBJ whole genome shotgun (WGS) entry which is preliminary data.</text>
</comment>
<gene>
    <name evidence="1" type="ORF">CBW46_003510</name>
</gene>
<dbReference type="EMBL" id="NHRJ02000001">
    <property type="protein sequence ID" value="PZE22835.1"/>
    <property type="molecule type" value="Genomic_DNA"/>
</dbReference>
<dbReference type="RefSeq" id="WP_089198603.1">
    <property type="nucleotide sequence ID" value="NZ_NHRJ02000001.1"/>
</dbReference>
<proteinExistence type="predicted"/>
<keyword evidence="2" id="KW-1185">Reference proteome</keyword>
<dbReference type="Proteomes" id="UP000214746">
    <property type="component" value="Unassembled WGS sequence"/>
</dbReference>
<dbReference type="AlphaFoldDB" id="A0A2W1NTI3"/>
<dbReference type="OrthoDB" id="1991740at2"/>
<evidence type="ECO:0000313" key="1">
    <source>
        <dbReference type="EMBL" id="PZE22835.1"/>
    </source>
</evidence>
<evidence type="ECO:0000313" key="2">
    <source>
        <dbReference type="Proteomes" id="UP000214746"/>
    </source>
</evidence>
<accession>A0A2W1NTI3</accession>
<organism evidence="1 2">
    <name type="scientific">Paenibacillus xerothermodurans</name>
    <dbReference type="NCBI Taxonomy" id="1977292"/>
    <lineage>
        <taxon>Bacteria</taxon>
        <taxon>Bacillati</taxon>
        <taxon>Bacillota</taxon>
        <taxon>Bacilli</taxon>
        <taxon>Bacillales</taxon>
        <taxon>Paenibacillaceae</taxon>
        <taxon>Paenibacillus</taxon>
    </lineage>
</organism>
<sequence>MESINNAAFSLQVSDKGCVDKLMINADSERMNWVLDPAYIAEVGYQDEDKLFGHFSINVNGTLYSSSRPDSPGCLRLSRGVLMLVHPFDGFEVHLTYDLDTNDHALHWKIAVHNTSGEELTLHDFNVWASLAYIMYRDADVHRNISQSCAVFPSLSPDFSKLACVRRSNRGPHLGVYAAKGRTQSVGTYCRFENNFFHNVSPSLDGILYHTLVLVGSGTQNPSYTASDWIYMHNVEPVRLAAGKLLEWEYVLMPYQHPQEFYEHAYKLGHPVIDYTPAVVTGGMFQAALRLPEGRQPVEVWLEHVEAGRRKRSDVTHLLRPSEAGSFTLEVRVTGPGERKLEIALTRGKTDIVVFNVMEPIKQLIETRVDYICRRLYQGDGAEVRHSFLPLSNQGESLGKLTLVLMKNIMGTFDQEQVRQVENSAVCYVLPKWFKEGNFSQPVKLYGDFYRIFDLDYIAHVFYLLSKFQPQQLAHQQPVEYLQWAADVMIVRLDEHLHADERESKETQLLGTYILFIEDLLRDLAQCGVADKHNRLNQLWQSAGNRMRRESAGYKGAVTEHFYDNAGFGPSCQALCILNYTNEAKLYGELLLANIGCSNDFRAQNPDRWWEALSYMIHSLWGGLVAAAALSAYEHLRENEYLLASYRATVAMFYCYDWHATATAKQLDRGQAASTYSVAGPNLNRPDLSRNRFGQSVFAQDGGLFQALFSNASGDDWDMGEELVAYLSGFGTKCFLYYRDGEVHCVNGEIVKQGDRYLVTSYAAYPREFYFFEENATYAAAQGEEARTIVFDSGRFYSSGNT</sequence>